<accession>A0A5S3XLS2</accession>
<dbReference type="Proteomes" id="UP000305730">
    <property type="component" value="Unassembled WGS sequence"/>
</dbReference>
<evidence type="ECO:0008006" key="6">
    <source>
        <dbReference type="Google" id="ProtNLM"/>
    </source>
</evidence>
<reference evidence="4 5" key="2">
    <citation type="submission" date="2019-06" db="EMBL/GenBank/DDBJ databases">
        <title>Co-occurence of chitin degradation, pigmentation and bioactivity in marine Pseudoalteromonas.</title>
        <authorList>
            <person name="Sonnenschein E.C."/>
            <person name="Bech P.K."/>
        </authorList>
    </citation>
    <scope>NUCLEOTIDE SEQUENCE [LARGE SCALE GENOMIC DNA]</scope>
    <source>
        <strain evidence="5">S2231</strain>
        <strain evidence="4">S2233</strain>
    </source>
</reference>
<protein>
    <recommendedName>
        <fullName evidence="6">Cadherin domain-containing protein</fullName>
    </recommendedName>
</protein>
<organism evidence="3 5">
    <name type="scientific">Pseudoalteromonas citrea</name>
    <dbReference type="NCBI Taxonomy" id="43655"/>
    <lineage>
        <taxon>Bacteria</taxon>
        <taxon>Pseudomonadati</taxon>
        <taxon>Pseudomonadota</taxon>
        <taxon>Gammaproteobacteria</taxon>
        <taxon>Alteromonadales</taxon>
        <taxon>Pseudoalteromonadaceae</taxon>
        <taxon>Pseudoalteromonas</taxon>
    </lineage>
</organism>
<dbReference type="AlphaFoldDB" id="A0A5S3XLS2"/>
<dbReference type="EMBL" id="PNCL01000116">
    <property type="protein sequence ID" value="TMP54699.1"/>
    <property type="molecule type" value="Genomic_DNA"/>
</dbReference>
<gene>
    <name evidence="3" type="ORF">CWB96_18810</name>
    <name evidence="2" type="ORF">CWB97_18915</name>
</gene>
<dbReference type="EMBL" id="PNCK01000084">
    <property type="protein sequence ID" value="TMP40349.1"/>
    <property type="molecule type" value="Genomic_DNA"/>
</dbReference>
<feature type="signal peptide" evidence="1">
    <location>
        <begin position="1"/>
        <end position="22"/>
    </location>
</feature>
<evidence type="ECO:0000313" key="4">
    <source>
        <dbReference type="Proteomes" id="UP000305730"/>
    </source>
</evidence>
<reference evidence="3" key="3">
    <citation type="submission" date="2019-09" db="EMBL/GenBank/DDBJ databases">
        <title>Co-occurence of chitin degradation, pigmentation and bioactivity in marine Pseudoalteromonas.</title>
        <authorList>
            <person name="Sonnenschein E.C."/>
            <person name="Bech P.K."/>
        </authorList>
    </citation>
    <scope>NUCLEOTIDE SEQUENCE</scope>
    <source>
        <strain evidence="3">S2231</strain>
        <strain evidence="2">S2233</strain>
    </source>
</reference>
<reference evidence="4 5" key="1">
    <citation type="submission" date="2017-12" db="EMBL/GenBank/DDBJ databases">
        <authorList>
            <person name="Paulsen S."/>
            <person name="Gram L.K."/>
        </authorList>
    </citation>
    <scope>NUCLEOTIDE SEQUENCE [LARGE SCALE GENOMIC DNA]</scope>
    <source>
        <strain evidence="3 5">S2231</strain>
        <strain evidence="2 4">S2233</strain>
    </source>
</reference>
<proteinExistence type="predicted"/>
<dbReference type="RefSeq" id="WP_138598196.1">
    <property type="nucleotide sequence ID" value="NZ_PNCK01000084.1"/>
</dbReference>
<evidence type="ECO:0000256" key="1">
    <source>
        <dbReference type="SAM" id="SignalP"/>
    </source>
</evidence>
<name>A0A5S3XLS2_9GAMM</name>
<evidence type="ECO:0000313" key="3">
    <source>
        <dbReference type="EMBL" id="TMP54699.1"/>
    </source>
</evidence>
<keyword evidence="1" id="KW-0732">Signal</keyword>
<evidence type="ECO:0000313" key="5">
    <source>
        <dbReference type="Proteomes" id="UP000307706"/>
    </source>
</evidence>
<feature type="chain" id="PRO_5024363704" description="Cadherin domain-containing protein" evidence="1">
    <location>
        <begin position="23"/>
        <end position="961"/>
    </location>
</feature>
<comment type="caution">
    <text evidence="3">The sequence shown here is derived from an EMBL/GenBank/DDBJ whole genome shotgun (WGS) entry which is preliminary data.</text>
</comment>
<evidence type="ECO:0000313" key="2">
    <source>
        <dbReference type="EMBL" id="TMP40349.1"/>
    </source>
</evidence>
<dbReference type="OrthoDB" id="6304526at2"/>
<keyword evidence="4" id="KW-1185">Reference proteome</keyword>
<dbReference type="Proteomes" id="UP000307706">
    <property type="component" value="Unassembled WGS sequence"/>
</dbReference>
<sequence length="961" mass="107259">MNRELGYLRLAVLLYFTLQTFAQQSYASSVAPTSIFKLPGIGLIKEFIHSERLSATSNEVVIIDTVDGFDFISFLSESTDEYKLVKRVNLSGSVVSHTVLKHPETNNTLVAIITDTGQLVIIDAITKQSLFLGFISTDPLLSIAISGESKLFISSKSSFYEVNLLPSITVASHPDLKGYMTLGSFTKKDSTQLLFDSGDIYEDVGGKISLVSKVENGLFTDKQFVYTQDLNNDGLEEVITTKHDVKELDTVRYFEAIEIKSGSILVNYSGKRFISPKSAGDKAYTATWTQSKTGQERHYYQASYCITPLQLSPSVPLCREFTGENPSGYIHHMIVHYGDVNYDGTLDLIGRTEFDSNFVHMSVNEDQNSHTRLPAYDTRCKNSYINSVKKYEDTYIGLSCYGKYTIESAMSGGLRDIEREAVIDIVQGKTLVTQDFDSGRYVFSKQFDYTIDIDLDGTQETISFSNGPLYDSYILLVTRTDQDGNDTTLTSKTLPLDWNNFAEKFVYARDINTHDKHGLYIQLTNSTLYYEYGADFVELGDYVDSTSAAYKEETGVYALTQSGELKVINVSGSAPVITQFCSNDTAVGLEKSGLNKLIYSCKNRFGQFDTLKQTIDWEIEGVYNTSSVNSYVIDDRKLLVTSGSQPSVFEVTDKKVEIASIADMNLQVHVDKNITIDLPTLDDSSSYVWTSFSRLGELSTTLDKSNTFEYDPSYLGKEKLNYSIVKGDWEIARGTVNIDVYNKAPQLRDITLSTHWRNPIEFSLPVNDEDGENITYTFIDSPQVGELIWLDENVNTLRYTPTGYKSVESIQYRGSDGRVESAVNNIYITLTNTQPSAQSSSLAIQRNVPLTFKLSGHDPDGDPITYRLDTKEQIADLTLDSNTGEVTLVTDANSPQIITFQYSVFDSISMSPSESVSISVNEPTKLVPDSKSSGNIGPFYLLFFVLISCRRLSATTQRLIV</sequence>